<accession>A0A0F9DDN9</accession>
<dbReference type="EMBL" id="LAZR01029378">
    <property type="protein sequence ID" value="KKL59759.1"/>
    <property type="molecule type" value="Genomic_DNA"/>
</dbReference>
<proteinExistence type="predicted"/>
<reference evidence="1" key="1">
    <citation type="journal article" date="2015" name="Nature">
        <title>Complex archaea that bridge the gap between prokaryotes and eukaryotes.</title>
        <authorList>
            <person name="Spang A."/>
            <person name="Saw J.H."/>
            <person name="Jorgensen S.L."/>
            <person name="Zaremba-Niedzwiedzka K."/>
            <person name="Martijn J."/>
            <person name="Lind A.E."/>
            <person name="van Eijk R."/>
            <person name="Schleper C."/>
            <person name="Guy L."/>
            <person name="Ettema T.J."/>
        </authorList>
    </citation>
    <scope>NUCLEOTIDE SEQUENCE</scope>
</reference>
<protein>
    <submittedName>
        <fullName evidence="1">Uncharacterized protein</fullName>
    </submittedName>
</protein>
<sequence>MTKAEIPEPPEAVKNGNGSVEIWKAIFENRLLILSEVAGMKVEIRVLAALVLATAIGSKLL</sequence>
<dbReference type="AlphaFoldDB" id="A0A0F9DDN9"/>
<evidence type="ECO:0000313" key="1">
    <source>
        <dbReference type="EMBL" id="KKL59759.1"/>
    </source>
</evidence>
<organism evidence="1">
    <name type="scientific">marine sediment metagenome</name>
    <dbReference type="NCBI Taxonomy" id="412755"/>
    <lineage>
        <taxon>unclassified sequences</taxon>
        <taxon>metagenomes</taxon>
        <taxon>ecological metagenomes</taxon>
    </lineage>
</organism>
<gene>
    <name evidence="1" type="ORF">LCGC14_2212100</name>
</gene>
<name>A0A0F9DDN9_9ZZZZ</name>
<comment type="caution">
    <text evidence="1">The sequence shown here is derived from an EMBL/GenBank/DDBJ whole genome shotgun (WGS) entry which is preliminary data.</text>
</comment>